<accession>A0A2P2NWC2</accession>
<reference evidence="1" key="1">
    <citation type="submission" date="2018-02" db="EMBL/GenBank/DDBJ databases">
        <title>Rhizophora mucronata_Transcriptome.</title>
        <authorList>
            <person name="Meera S.P."/>
            <person name="Sreeshan A."/>
            <person name="Augustine A."/>
        </authorList>
    </citation>
    <scope>NUCLEOTIDE SEQUENCE</scope>
    <source>
        <tissue evidence="1">Leaf</tissue>
    </source>
</reference>
<dbReference type="EMBL" id="GGEC01066147">
    <property type="protein sequence ID" value="MBX46631.1"/>
    <property type="molecule type" value="Transcribed_RNA"/>
</dbReference>
<dbReference type="AlphaFoldDB" id="A0A2P2NWC2"/>
<sequence>MPSKSLRNHLRRENINRINSSDITIISLKILLRNRVMLEICHSRYTVKTYQKNYIIKL</sequence>
<evidence type="ECO:0000313" key="1">
    <source>
        <dbReference type="EMBL" id="MBX46631.1"/>
    </source>
</evidence>
<name>A0A2P2NWC2_RHIMU</name>
<proteinExistence type="predicted"/>
<organism evidence="1">
    <name type="scientific">Rhizophora mucronata</name>
    <name type="common">Asiatic mangrove</name>
    <dbReference type="NCBI Taxonomy" id="61149"/>
    <lineage>
        <taxon>Eukaryota</taxon>
        <taxon>Viridiplantae</taxon>
        <taxon>Streptophyta</taxon>
        <taxon>Embryophyta</taxon>
        <taxon>Tracheophyta</taxon>
        <taxon>Spermatophyta</taxon>
        <taxon>Magnoliopsida</taxon>
        <taxon>eudicotyledons</taxon>
        <taxon>Gunneridae</taxon>
        <taxon>Pentapetalae</taxon>
        <taxon>rosids</taxon>
        <taxon>fabids</taxon>
        <taxon>Malpighiales</taxon>
        <taxon>Rhizophoraceae</taxon>
        <taxon>Rhizophora</taxon>
    </lineage>
</organism>
<protein>
    <submittedName>
        <fullName evidence="1">Uncharacterized protein</fullName>
    </submittedName>
</protein>